<feature type="domain" description="6-hydroxymethylpterin diphosphokinase MptE-like" evidence="1">
    <location>
        <begin position="216"/>
        <end position="384"/>
    </location>
</feature>
<gene>
    <name evidence="3" type="ORF">FLT43_14610</name>
</gene>
<dbReference type="Pfam" id="PF01973">
    <property type="entry name" value="MptE-like"/>
    <property type="match status" value="1"/>
</dbReference>
<reference evidence="3 4" key="1">
    <citation type="submission" date="2019-07" db="EMBL/GenBank/DDBJ databases">
        <title>Paenibacillus thiaminolyticus NRRL B-4156.</title>
        <authorList>
            <person name="Hehnly C."/>
            <person name="Zhang L."/>
        </authorList>
    </citation>
    <scope>NUCLEOTIDE SEQUENCE [LARGE SCALE GENOMIC DNA]</scope>
    <source>
        <strain evidence="3 4">NRRL B-4156</strain>
    </source>
</reference>
<dbReference type="PANTHER" id="PTHR41786">
    <property type="entry name" value="MOTILITY ACCESSORY FACTOR MAF"/>
    <property type="match status" value="1"/>
</dbReference>
<dbReference type="InterPro" id="IPR002826">
    <property type="entry name" value="MptE-like"/>
</dbReference>
<dbReference type="Pfam" id="PF20157">
    <property type="entry name" value="Maf_flag10_N"/>
    <property type="match status" value="1"/>
</dbReference>
<sequence length="632" mass="71898">MNLREIFMSNVLERNLSVLQSTYPNLYTAVTGHSVDTNSVEVVKSHSNEVTIKVIKADGSTSYIHSRYNPIEEAVRWCDSLESNISDTEDLFVYGMGLGYHIEELMQRYPHKRFYIYEPEPAIFIKAIESRDLEGVLLHPNLIVLGVGREGFIQEQMITSVIDVITSSYKIVSLNGYERIYSDEMQVFNRLCKKEINRYRSNLATYVVFGEDWVKNITFNMSKNIASFSVENLKDALKDQPVLIVGSGPSADLDKEALQHLSSKVFTIAAGSSVQFLFSNGICPDLIVTLDGSEKNYQVFSGLQYSDIPLLYGTYVHHKIIENKSKSLFHVAIAEDTLTGYLLNEQDAPKFASACSVTGTAIQAAVYMGASHVIFVGQDFSYPNNRLYANKVDHFTDEEISNYLETVTELEVPNVCGGTNPTSIPMMVTLESIEELISFFNSKIEFINTSKIGALIKGTKHTPIEYLHDEHPEWNKTDGSLFIKTSHESSCVENGKMALEKMRDLLEQLVKCNSTLEEINEYCRQVLSTDKTMDSFDNYVSIIEQKWSQLVNKPVFTYIYSAILQHQLVIFRRYIPKIVNEKDGHKRGRLLVKHLIPVTSNMQEVTPRLIEYFREGINKVEKCIEEHNREVK</sequence>
<evidence type="ECO:0000313" key="3">
    <source>
        <dbReference type="EMBL" id="QDM44554.1"/>
    </source>
</evidence>
<evidence type="ECO:0000313" key="4">
    <source>
        <dbReference type="Proteomes" id="UP000315377"/>
    </source>
</evidence>
<name>A0AAP9DVM2_PANTH</name>
<organism evidence="3 4">
    <name type="scientific">Paenibacillus thiaminolyticus</name>
    <name type="common">Bacillus thiaminolyticus</name>
    <dbReference type="NCBI Taxonomy" id="49283"/>
    <lineage>
        <taxon>Bacteria</taxon>
        <taxon>Bacillati</taxon>
        <taxon>Bacillota</taxon>
        <taxon>Bacilli</taxon>
        <taxon>Bacillales</taxon>
        <taxon>Paenibacillaceae</taxon>
        <taxon>Paenibacillus</taxon>
    </lineage>
</organism>
<evidence type="ECO:0000259" key="2">
    <source>
        <dbReference type="Pfam" id="PF20157"/>
    </source>
</evidence>
<dbReference type="PANTHER" id="PTHR41786:SF1">
    <property type="entry name" value="6-HYDROXYMETHYLPTERIN DIPHOSPHOKINASE MPTE-LIKE DOMAIN-CONTAINING PROTEIN"/>
    <property type="match status" value="1"/>
</dbReference>
<accession>A0AAP9DVM2</accession>
<dbReference type="EMBL" id="CP041405">
    <property type="protein sequence ID" value="QDM44554.1"/>
    <property type="molecule type" value="Genomic_DNA"/>
</dbReference>
<dbReference type="InterPro" id="IPR045376">
    <property type="entry name" value="Maf_N"/>
</dbReference>
<protein>
    <submittedName>
        <fullName evidence="3">Motility associated factor glycosyltransferase family protein</fullName>
    </submittedName>
</protein>
<evidence type="ECO:0000259" key="1">
    <source>
        <dbReference type="Pfam" id="PF01973"/>
    </source>
</evidence>
<proteinExistence type="predicted"/>
<dbReference type="AlphaFoldDB" id="A0AAP9DVM2"/>
<feature type="domain" description="Glycosyltransferase Maf N-terminal" evidence="2">
    <location>
        <begin position="72"/>
        <end position="134"/>
    </location>
</feature>
<dbReference type="Proteomes" id="UP000315377">
    <property type="component" value="Chromosome"/>
</dbReference>